<dbReference type="EC" id="3.4.21.102" evidence="6"/>
<evidence type="ECO:0000256" key="2">
    <source>
        <dbReference type="ARBA" id="ARBA00022670"/>
    </source>
</evidence>
<dbReference type="Gene3D" id="2.30.42.10">
    <property type="match status" value="1"/>
</dbReference>
<keyword evidence="2 6" id="KW-0645">Protease</keyword>
<comment type="similarity">
    <text evidence="1">Belongs to the peptidase S41A family.</text>
</comment>
<dbReference type="GO" id="GO:0030288">
    <property type="term" value="C:outer membrane-bounded periplasmic space"/>
    <property type="evidence" value="ECO:0007669"/>
    <property type="project" value="TreeGrafter"/>
</dbReference>
<dbReference type="CDD" id="cd07560">
    <property type="entry name" value="Peptidase_S41_CPP"/>
    <property type="match status" value="1"/>
</dbReference>
<dbReference type="PANTHER" id="PTHR32060">
    <property type="entry name" value="TAIL-SPECIFIC PROTEASE"/>
    <property type="match status" value="1"/>
</dbReference>
<dbReference type="InterPro" id="IPR005151">
    <property type="entry name" value="Tail-specific_protease"/>
</dbReference>
<dbReference type="PROSITE" id="PS50106">
    <property type="entry name" value="PDZ"/>
    <property type="match status" value="1"/>
</dbReference>
<evidence type="ECO:0000259" key="5">
    <source>
        <dbReference type="PROSITE" id="PS50106"/>
    </source>
</evidence>
<gene>
    <name evidence="6" type="primary">ctpB_5</name>
    <name evidence="6" type="ORF">SDC9_40905</name>
</gene>
<evidence type="ECO:0000256" key="4">
    <source>
        <dbReference type="ARBA" id="ARBA00022825"/>
    </source>
</evidence>
<name>A0A644VU59_9ZZZZ</name>
<evidence type="ECO:0000313" key="6">
    <source>
        <dbReference type="EMBL" id="MPL94750.1"/>
    </source>
</evidence>
<dbReference type="PANTHER" id="PTHR32060:SF30">
    <property type="entry name" value="CARBOXY-TERMINAL PROCESSING PROTEASE CTPA"/>
    <property type="match status" value="1"/>
</dbReference>
<dbReference type="InterPro" id="IPR029045">
    <property type="entry name" value="ClpP/crotonase-like_dom_sf"/>
</dbReference>
<dbReference type="Pfam" id="PF22694">
    <property type="entry name" value="CtpB_N-like"/>
    <property type="match status" value="1"/>
</dbReference>
<dbReference type="InterPro" id="IPR004447">
    <property type="entry name" value="Peptidase_S41A"/>
</dbReference>
<dbReference type="GO" id="GO:0004252">
    <property type="term" value="F:serine-type endopeptidase activity"/>
    <property type="evidence" value="ECO:0007669"/>
    <property type="project" value="UniProtKB-EC"/>
</dbReference>
<dbReference type="SMART" id="SM00245">
    <property type="entry name" value="TSPc"/>
    <property type="match status" value="1"/>
</dbReference>
<evidence type="ECO:0000256" key="3">
    <source>
        <dbReference type="ARBA" id="ARBA00022801"/>
    </source>
</evidence>
<protein>
    <submittedName>
        <fullName evidence="6">Carboxy-terminal processing protease CtpB</fullName>
        <ecNumber evidence="6">3.4.21.102</ecNumber>
    </submittedName>
</protein>
<dbReference type="Gene3D" id="3.30.750.44">
    <property type="match status" value="1"/>
</dbReference>
<dbReference type="InterPro" id="IPR001478">
    <property type="entry name" value="PDZ"/>
</dbReference>
<feature type="domain" description="PDZ" evidence="5">
    <location>
        <begin position="91"/>
        <end position="170"/>
    </location>
</feature>
<sequence>MLKKRFSFVGLLIACVTSCAILLGVGAYWLNIHVGSASELFKMVYTMQLIQQKFVGDVNREQLYAGSLRGMVKELGDPYSVYLDKKDYESLSTITEGHFGGVGIVLGMKDKKFIVVAPIEDTPAFRAGIKAGDQILAIDGKELQDQDMMSVVGKIRGKDGSVVEVLVQTGTTAPRIVRIVRSEIKIKSVTGEMKDKNIGYIRISSFNESTASDFAAKYHELENQGMKGTVLDLRGNPGGLLWSGVGVAKLIVPKGPIVSVTEKDGSTLTESSDLATVKYPMAVLVDNGTASAAEIVAGALQDTKAGKLFGTKTYGKGSVQTVFKLGGDTALKLTMAKYYTPSGRSINGVGIEPDELVEATDERGSNQLETALVYIAQEIQKGK</sequence>
<dbReference type="Pfam" id="PF17820">
    <property type="entry name" value="PDZ_6"/>
    <property type="match status" value="1"/>
</dbReference>
<organism evidence="6">
    <name type="scientific">bioreactor metagenome</name>
    <dbReference type="NCBI Taxonomy" id="1076179"/>
    <lineage>
        <taxon>unclassified sequences</taxon>
        <taxon>metagenomes</taxon>
        <taxon>ecological metagenomes</taxon>
    </lineage>
</organism>
<dbReference type="Gene3D" id="3.90.226.10">
    <property type="entry name" value="2-enoyl-CoA Hydratase, Chain A, domain 1"/>
    <property type="match status" value="1"/>
</dbReference>
<dbReference type="SUPFAM" id="SSF52096">
    <property type="entry name" value="ClpP/crotonase"/>
    <property type="match status" value="1"/>
</dbReference>
<dbReference type="FunFam" id="2.30.42.10:FF:000063">
    <property type="entry name" value="Peptidase, S41 family"/>
    <property type="match status" value="1"/>
</dbReference>
<dbReference type="EMBL" id="VSSQ01000440">
    <property type="protein sequence ID" value="MPL94750.1"/>
    <property type="molecule type" value="Genomic_DNA"/>
</dbReference>
<evidence type="ECO:0000256" key="1">
    <source>
        <dbReference type="ARBA" id="ARBA00009179"/>
    </source>
</evidence>
<dbReference type="InterPro" id="IPR041489">
    <property type="entry name" value="PDZ_6"/>
</dbReference>
<proteinExistence type="inferred from homology"/>
<reference evidence="6" key="1">
    <citation type="submission" date="2019-08" db="EMBL/GenBank/DDBJ databases">
        <authorList>
            <person name="Kucharzyk K."/>
            <person name="Murdoch R.W."/>
            <person name="Higgins S."/>
            <person name="Loffler F."/>
        </authorList>
    </citation>
    <scope>NUCLEOTIDE SEQUENCE</scope>
</reference>
<dbReference type="GO" id="GO:0007165">
    <property type="term" value="P:signal transduction"/>
    <property type="evidence" value="ECO:0007669"/>
    <property type="project" value="TreeGrafter"/>
</dbReference>
<dbReference type="Pfam" id="PF03572">
    <property type="entry name" value="Peptidase_S41"/>
    <property type="match status" value="1"/>
</dbReference>
<accession>A0A644VU59</accession>
<dbReference type="NCBIfam" id="TIGR00225">
    <property type="entry name" value="prc"/>
    <property type="match status" value="1"/>
</dbReference>
<dbReference type="AlphaFoldDB" id="A0A644VU59"/>
<keyword evidence="4" id="KW-0720">Serine protease</keyword>
<dbReference type="SMART" id="SM00228">
    <property type="entry name" value="PDZ"/>
    <property type="match status" value="1"/>
</dbReference>
<dbReference type="CDD" id="cd06782">
    <property type="entry name" value="cpPDZ_CPP-like"/>
    <property type="match status" value="1"/>
</dbReference>
<comment type="caution">
    <text evidence="6">The sequence shown here is derived from an EMBL/GenBank/DDBJ whole genome shotgun (WGS) entry which is preliminary data.</text>
</comment>
<dbReference type="SUPFAM" id="SSF50156">
    <property type="entry name" value="PDZ domain-like"/>
    <property type="match status" value="1"/>
</dbReference>
<dbReference type="GO" id="GO:0006508">
    <property type="term" value="P:proteolysis"/>
    <property type="evidence" value="ECO:0007669"/>
    <property type="project" value="UniProtKB-KW"/>
</dbReference>
<dbReference type="InterPro" id="IPR055210">
    <property type="entry name" value="CtpA/B_N"/>
</dbReference>
<keyword evidence="3 6" id="KW-0378">Hydrolase</keyword>
<dbReference type="InterPro" id="IPR036034">
    <property type="entry name" value="PDZ_sf"/>
</dbReference>